<evidence type="ECO:0000259" key="1">
    <source>
        <dbReference type="PROSITE" id="PS50878"/>
    </source>
</evidence>
<dbReference type="InterPro" id="IPR051083">
    <property type="entry name" value="GrpII_Intron_Splice-Mob/Def"/>
</dbReference>
<feature type="domain" description="Reverse transcriptase" evidence="1">
    <location>
        <begin position="75"/>
        <end position="321"/>
    </location>
</feature>
<dbReference type="AlphaFoldDB" id="A0A3B1AU63"/>
<dbReference type="EMBL" id="UOFV01000392">
    <property type="protein sequence ID" value="VAX03383.1"/>
    <property type="molecule type" value="Genomic_DNA"/>
</dbReference>
<keyword evidence="2" id="KW-0695">RNA-directed DNA polymerase</keyword>
<dbReference type="InterPro" id="IPR043502">
    <property type="entry name" value="DNA/RNA_pol_sf"/>
</dbReference>
<keyword evidence="2" id="KW-0548">Nucleotidyltransferase</keyword>
<dbReference type="PROSITE" id="PS50878">
    <property type="entry name" value="RT_POL"/>
    <property type="match status" value="1"/>
</dbReference>
<organism evidence="2">
    <name type="scientific">hydrothermal vent metagenome</name>
    <dbReference type="NCBI Taxonomy" id="652676"/>
    <lineage>
        <taxon>unclassified sequences</taxon>
        <taxon>metagenomes</taxon>
        <taxon>ecological metagenomes</taxon>
    </lineage>
</organism>
<dbReference type="SUPFAM" id="SSF56672">
    <property type="entry name" value="DNA/RNA polymerases"/>
    <property type="match status" value="1"/>
</dbReference>
<dbReference type="InterPro" id="IPR000477">
    <property type="entry name" value="RT_dom"/>
</dbReference>
<name>A0A3B1AU63_9ZZZZ</name>
<dbReference type="InterPro" id="IPR043128">
    <property type="entry name" value="Rev_trsase/Diguanyl_cyclase"/>
</dbReference>
<dbReference type="PANTHER" id="PTHR34047">
    <property type="entry name" value="NUCLEAR INTRON MATURASE 1, MITOCHONDRIAL-RELATED"/>
    <property type="match status" value="1"/>
</dbReference>
<gene>
    <name evidence="2" type="ORF">MNBD_GAMMA19-166</name>
</gene>
<reference evidence="2" key="1">
    <citation type="submission" date="2018-06" db="EMBL/GenBank/DDBJ databases">
        <authorList>
            <person name="Zhirakovskaya E."/>
        </authorList>
    </citation>
    <scope>NUCLEOTIDE SEQUENCE</scope>
</reference>
<dbReference type="CDD" id="cd01651">
    <property type="entry name" value="RT_G2_intron"/>
    <property type="match status" value="1"/>
</dbReference>
<dbReference type="NCBIfam" id="TIGR04416">
    <property type="entry name" value="group_II_RT_mat"/>
    <property type="match status" value="1"/>
</dbReference>
<dbReference type="EC" id="2.7.7.49" evidence="2"/>
<keyword evidence="2" id="KW-0808">Transferase</keyword>
<dbReference type="Pfam" id="PF00078">
    <property type="entry name" value="RVT_1"/>
    <property type="match status" value="1"/>
</dbReference>
<dbReference type="GO" id="GO:0003964">
    <property type="term" value="F:RNA-directed DNA polymerase activity"/>
    <property type="evidence" value="ECO:0007669"/>
    <property type="project" value="UniProtKB-KW"/>
</dbReference>
<sequence length="435" mass="50893">MKDTQKSLLISTDLRQIAEQAKEDPAKVFIALAHRMDINFLKEAYRQVRKDGAPGISGATAKDYKKNLTTNLENLHEQLKGKQYVAPMIKRVWIEKEGGKKRPIGITEFEDKIVQKAVSMLLGAVYEQDFYDFSHGFREGHSAHQALKELRDLCMNNNIQWLIDADISGFFDNINHEKLRGILRKRVNDGGIMRLIGKWLNAGVAEGEVVSYNEKGTPQGGTISPVLANIYLHQVLDEWFIKEVKPRLKGRCFIVRFADDFIIGCEHEEDARRVMEVLPKRFDRYDLTIHPEKTKMIAFGRPARKDDSKGEATFDFLGFTHYWAKSLKGNWVIKRKTARKKVRRAIVAMREWCRVNRHRSLEWQHRILSSKLRGHFQYFGIRCNMRAMESVWHFVTRGWRYWLSRRSHKSKISWEKFKKLLDLFPLPEPKIVHNV</sequence>
<dbReference type="Gene3D" id="3.30.70.270">
    <property type="match status" value="1"/>
</dbReference>
<protein>
    <submittedName>
        <fullName evidence="2">Retron-type RNA-directed DNA polymerase</fullName>
        <ecNumber evidence="2">2.7.7.49</ecNumber>
    </submittedName>
</protein>
<dbReference type="InterPro" id="IPR030931">
    <property type="entry name" value="Group_II_RT_mat"/>
</dbReference>
<proteinExistence type="predicted"/>
<dbReference type="PANTHER" id="PTHR34047:SF8">
    <property type="entry name" value="PROTEIN YKFC"/>
    <property type="match status" value="1"/>
</dbReference>
<accession>A0A3B1AU63</accession>
<evidence type="ECO:0000313" key="2">
    <source>
        <dbReference type="EMBL" id="VAX03383.1"/>
    </source>
</evidence>